<feature type="compositionally biased region" description="Basic and acidic residues" evidence="1">
    <location>
        <begin position="70"/>
        <end position="79"/>
    </location>
</feature>
<dbReference type="Proteomes" id="UP001335648">
    <property type="component" value="Unassembled WGS sequence"/>
</dbReference>
<organism evidence="2 3">
    <name type="scientific">Champsocephalus esox</name>
    <name type="common">pike icefish</name>
    <dbReference type="NCBI Taxonomy" id="159716"/>
    <lineage>
        <taxon>Eukaryota</taxon>
        <taxon>Metazoa</taxon>
        <taxon>Chordata</taxon>
        <taxon>Craniata</taxon>
        <taxon>Vertebrata</taxon>
        <taxon>Euteleostomi</taxon>
        <taxon>Actinopterygii</taxon>
        <taxon>Neopterygii</taxon>
        <taxon>Teleostei</taxon>
        <taxon>Neoteleostei</taxon>
        <taxon>Acanthomorphata</taxon>
        <taxon>Eupercaria</taxon>
        <taxon>Perciformes</taxon>
        <taxon>Notothenioidei</taxon>
        <taxon>Channichthyidae</taxon>
        <taxon>Champsocephalus</taxon>
    </lineage>
</organism>
<comment type="caution">
    <text evidence="2">The sequence shown here is derived from an EMBL/GenBank/DDBJ whole genome shotgun (WGS) entry which is preliminary data.</text>
</comment>
<reference evidence="2 3" key="1">
    <citation type="journal article" date="2023" name="Mol. Biol. Evol.">
        <title>Genomics of Secondarily Temperate Adaptation in the Only Non-Antarctic Icefish.</title>
        <authorList>
            <person name="Rivera-Colon A.G."/>
            <person name="Rayamajhi N."/>
            <person name="Minhas B.F."/>
            <person name="Madrigal G."/>
            <person name="Bilyk K.T."/>
            <person name="Yoon V."/>
            <person name="Hune M."/>
            <person name="Gregory S."/>
            <person name="Cheng C.H.C."/>
            <person name="Catchen J.M."/>
        </authorList>
    </citation>
    <scope>NUCLEOTIDE SEQUENCE [LARGE SCALE GENOMIC DNA]</scope>
    <source>
        <strain evidence="2">JC2023a</strain>
    </source>
</reference>
<proteinExistence type="predicted"/>
<protein>
    <submittedName>
        <fullName evidence="2">Uncharacterized protein</fullName>
    </submittedName>
</protein>
<name>A0AAN8GZR8_9TELE</name>
<evidence type="ECO:0000256" key="1">
    <source>
        <dbReference type="SAM" id="MobiDB-lite"/>
    </source>
</evidence>
<dbReference type="AlphaFoldDB" id="A0AAN8GZR8"/>
<accession>A0AAN8GZR8</accession>
<keyword evidence="3" id="KW-1185">Reference proteome</keyword>
<feature type="region of interest" description="Disordered" evidence="1">
    <location>
        <begin position="45"/>
        <end position="79"/>
    </location>
</feature>
<evidence type="ECO:0000313" key="3">
    <source>
        <dbReference type="Proteomes" id="UP001335648"/>
    </source>
</evidence>
<sequence length="79" mass="8861">MLGPSVRDQLCLHLLHWALSPPPTDIEPEVWGCCCYPVPDSDSALRRQPTLSSAKPLLQTQPPQTPSLWSREHCNSNRT</sequence>
<dbReference type="EMBL" id="JAULUE010002054">
    <property type="protein sequence ID" value="KAK5894039.1"/>
    <property type="molecule type" value="Genomic_DNA"/>
</dbReference>
<gene>
    <name evidence="2" type="ORF">CesoFtcFv8_010770</name>
</gene>
<evidence type="ECO:0000313" key="2">
    <source>
        <dbReference type="EMBL" id="KAK5894039.1"/>
    </source>
</evidence>